<gene>
    <name evidence="4" type="ORF">PSTG_14735</name>
</gene>
<reference evidence="5" key="1">
    <citation type="submission" date="2014-03" db="EMBL/GenBank/DDBJ databases">
        <title>The Genome Sequence of Puccinia striiformis f. sp. tritici PST-78.</title>
        <authorList>
            <consortium name="The Broad Institute Genome Sequencing Platform"/>
            <person name="Cuomo C."/>
            <person name="Hulbert S."/>
            <person name="Chen X."/>
            <person name="Walker B."/>
            <person name="Young S.K."/>
            <person name="Zeng Q."/>
            <person name="Gargeya S."/>
            <person name="Fitzgerald M."/>
            <person name="Haas B."/>
            <person name="Abouelleil A."/>
            <person name="Alvarado L."/>
            <person name="Arachchi H.M."/>
            <person name="Berlin A.M."/>
            <person name="Chapman S.B."/>
            <person name="Goldberg J."/>
            <person name="Griggs A."/>
            <person name="Gujja S."/>
            <person name="Hansen M."/>
            <person name="Howarth C."/>
            <person name="Imamovic A."/>
            <person name="Larimer J."/>
            <person name="McCowan C."/>
            <person name="Montmayeur A."/>
            <person name="Murphy C."/>
            <person name="Neiman D."/>
            <person name="Pearson M."/>
            <person name="Priest M."/>
            <person name="Roberts A."/>
            <person name="Saif S."/>
            <person name="Shea T."/>
            <person name="Sisk P."/>
            <person name="Sykes S."/>
            <person name="Wortman J."/>
            <person name="Nusbaum C."/>
            <person name="Birren B."/>
        </authorList>
    </citation>
    <scope>NUCLEOTIDE SEQUENCE [LARGE SCALE GENOMIC DNA]</scope>
    <source>
        <strain evidence="5">race PST-78</strain>
    </source>
</reference>
<evidence type="ECO:0000259" key="3">
    <source>
        <dbReference type="PROSITE" id="PS50966"/>
    </source>
</evidence>
<dbReference type="InterPro" id="IPR007527">
    <property type="entry name" value="Znf_SWIM"/>
</dbReference>
<accession>A0A0L0UXV7</accession>
<keyword evidence="1" id="KW-0479">Metal-binding</keyword>
<name>A0A0L0UXV7_9BASI</name>
<dbReference type="PROSITE" id="PS50966">
    <property type="entry name" value="ZF_SWIM"/>
    <property type="match status" value="1"/>
</dbReference>
<sequence length="758" mass="84547">MVSPVNLFPLVLDINDVVPKPFSINIPVPQNSLMAPNSLHSVRQLGGSPPIDPKLTYSYQFTIPGHSAAEAEEFVSAMSQVRPMYSFKWQYTCPRAGVLHQAQDSQKSAHISITHNHDPYSHEDMLVTRAPLQINQWVKDRVLSGLKWNVIESLAQCEDLSNMVSADMQAEGFLVKYDRVRHLTKTLTLVLARLNDHVLTSLGMWANQLRMKGWSVLADLQDNKDFMFAVQSPWQRQMMLQHGQGISMVDATHNAVHNHFLSEQKKASLYTIMIRDRIVGKGLPVAWAFTASAAEALVTCILNWIRTATGHTPHAWMSDCVLAIANGLHRVKLSVDSISCVVFSTIREAIYVDQKIMIFARFHVPQRAAEAHKEFCAITYSSASPDDRLALFISKWSAVNPRFTQYVLAQWAPNTRFCSLHLRTTAHQGIHTNNYTGAWHAVLKKKFLPPKGQRRIDEVVQVLVNRVEGSYRWTPRMVEAGFHGQQANKFQQRAKRTAGGLSAAWLRGKGVKIFRGTSHFVINSFSSPNTTTYRVAYNQSGSSLNGCLTHCTCPHFARLGHACKHMYLIARRQRMLVVESVPQKQPCDALPPVDSPLALLSEDDGSDVEFVAAVSHPILAPEMTCLTPVPDEIEILHPLRKRPDEIEILHPLRKRKRSVTVSVAMKRRGAVVQSTPVAAPALPPLDCATYPNGRVALQPPALPAYKHWLAASQLIWAALNRLKLSWADPMQLASDPSLVGRSPRVSPSDPNSAAEQAN</sequence>
<dbReference type="STRING" id="1165861.A0A0L0UXV7"/>
<evidence type="ECO:0000313" key="4">
    <source>
        <dbReference type="EMBL" id="KNE91882.1"/>
    </source>
</evidence>
<evidence type="ECO:0000256" key="2">
    <source>
        <dbReference type="SAM" id="MobiDB-lite"/>
    </source>
</evidence>
<feature type="domain" description="SWIM-type" evidence="3">
    <location>
        <begin position="533"/>
        <end position="574"/>
    </location>
</feature>
<keyword evidence="5" id="KW-1185">Reference proteome</keyword>
<dbReference type="GO" id="GO:0008270">
    <property type="term" value="F:zinc ion binding"/>
    <property type="evidence" value="ECO:0007669"/>
    <property type="project" value="UniProtKB-KW"/>
</dbReference>
<keyword evidence="1" id="KW-0862">Zinc</keyword>
<evidence type="ECO:0000256" key="1">
    <source>
        <dbReference type="PROSITE-ProRule" id="PRU00325"/>
    </source>
</evidence>
<proteinExistence type="predicted"/>
<evidence type="ECO:0000313" key="5">
    <source>
        <dbReference type="Proteomes" id="UP000054564"/>
    </source>
</evidence>
<comment type="caution">
    <text evidence="4">The sequence shown here is derived from an EMBL/GenBank/DDBJ whole genome shotgun (WGS) entry which is preliminary data.</text>
</comment>
<dbReference type="EMBL" id="AJIL01000185">
    <property type="protein sequence ID" value="KNE91882.1"/>
    <property type="molecule type" value="Genomic_DNA"/>
</dbReference>
<dbReference type="AlphaFoldDB" id="A0A0L0UXV7"/>
<organism evidence="4 5">
    <name type="scientific">Puccinia striiformis f. sp. tritici PST-78</name>
    <dbReference type="NCBI Taxonomy" id="1165861"/>
    <lineage>
        <taxon>Eukaryota</taxon>
        <taxon>Fungi</taxon>
        <taxon>Dikarya</taxon>
        <taxon>Basidiomycota</taxon>
        <taxon>Pucciniomycotina</taxon>
        <taxon>Pucciniomycetes</taxon>
        <taxon>Pucciniales</taxon>
        <taxon>Pucciniaceae</taxon>
        <taxon>Puccinia</taxon>
    </lineage>
</organism>
<dbReference type="Proteomes" id="UP000054564">
    <property type="component" value="Unassembled WGS sequence"/>
</dbReference>
<keyword evidence="1" id="KW-0863">Zinc-finger</keyword>
<feature type="region of interest" description="Disordered" evidence="2">
    <location>
        <begin position="735"/>
        <end position="758"/>
    </location>
</feature>
<feature type="compositionally biased region" description="Polar residues" evidence="2">
    <location>
        <begin position="748"/>
        <end position="758"/>
    </location>
</feature>
<dbReference type="PANTHER" id="PTHR48159:SF1">
    <property type="entry name" value="MEMBRANE-ASSOCIATED GIANT PROTEIN ANTIGEN, PUTATIVE-RELATED"/>
    <property type="match status" value="1"/>
</dbReference>
<dbReference type="OrthoDB" id="2505909at2759"/>
<protein>
    <recommendedName>
        <fullName evidence="3">SWIM-type domain-containing protein</fullName>
    </recommendedName>
</protein>
<dbReference type="PANTHER" id="PTHR48159">
    <property type="entry name" value="MULE DOMAIN-CONTAINING PROTEIN"/>
    <property type="match status" value="1"/>
</dbReference>